<feature type="region of interest" description="Disordered" evidence="1">
    <location>
        <begin position="1255"/>
        <end position="1274"/>
    </location>
</feature>
<sequence length="1274" mass="142899">MIFFELEASDISSLNDGDLRNLVARLCEAELIQQGIQSSCVTWGGAQEAADGGLDVNVKSNFEIPNPNFVPRANTGFQVKKHSMGKSACRNEMQEGGKPKAAIENLASQKGAYIIVSGKDDCSDKMLSERLGGMKKAVAALQGNDDLHLDFYGRDRLSAWLRRHPSVALWMRLRLGKPLAGWMPYGRWAATPLDQDDEFLADDHPCVIDANSSSKDPRPVSDGIKLARDRLREPGSTVRITGLSGVGKTRFAQALFEDKVGLEALPASDVIYADLGTDLSPTASELVTYLIANGLASYLILDNCPPDVHRGLQKRVAASGAKLRLLTIEYDISEDKPEETQVIHLEPNSEEAVSKLVQKRAPDLGPISANRIAEFAGGNARLALALASRVQADETLSNFSDEDLFRRLFAQRKGESPELLRGAEALALVYSFNVSRTERDDELSVLGAIAGLTRQALHRDQAELLRRQLAQQRGNWRAILPHALANRLAKRALQNIPAEDINAELFNNDNLRLFQSCAHRLGYLHDCTQARELALTWVRPGAPLGNIAACNDKYLVVLDHVAPVFPDVVLRAIEQASIEPGFASRANGNFTRFVWLLCHLAYDDETFDSATEILLKFAETEKAGENNNSIVRQMRQLFSLHLSGTEATPKRRQAFVRKLLDSGDPRHREIAGELLRSAFESHHWTSFGTLHFGARKRGPGWCPKTRGEEIDWYVGYIQLLQPSMKSPQPKSRDWAKSMLADHFRSLWTFAGCFDALEQIIRDHRHDGNWPEMWISIKKTLHFDGPRHAPELLARLESLEKLTAPSDMFSEIEAYALVDAWDHIELRGEEFQERTNEIYEKVFKLGELAASELGYLDRLGAKLWETSVQSLSWFGRGLAAGAADKLSMFDHLVDSFRRHQSERVNIFLLDGFIRGVHDSDPPQARQILEHALGVPELKSYAIGLLAIVPVIHWVSERLLDLAMDGELEAWRFEQLGYGRIHEAISDGELAAILTKINALNRGYLSTIKILSMRLFGMEDHEYTPSDELLTVAREAVRRLLSVHRAESNQVHLHQIGRVLEEAFSPSAPESEIREIIDLLCKGVQAYSLYAFELTDIITLLVKRYPELFLGVVFDGSEKEHLCAASLFKHRVGREEPTLNDAPLNRVMAWCGDDQDRIVKVAKAMEAYRPSDPGDASDDNPRRIVLSEHIKSLLEAATDKLAIVEIIFKDIHPSSWSGSLAAILDSRSKAFAELLNERDPNVQDFVRIKLSQLEQEIRREREREASEHNEREQRFE</sequence>
<proteinExistence type="predicted"/>
<name>A0ABW0JSJ1_9GAMM</name>
<dbReference type="InterPro" id="IPR027417">
    <property type="entry name" value="P-loop_NTPase"/>
</dbReference>
<organism evidence="2 3">
    <name type="scientific">Rhodanobacter ginsenosidimutans</name>
    <dbReference type="NCBI Taxonomy" id="490571"/>
    <lineage>
        <taxon>Bacteria</taxon>
        <taxon>Pseudomonadati</taxon>
        <taxon>Pseudomonadota</taxon>
        <taxon>Gammaproteobacteria</taxon>
        <taxon>Lysobacterales</taxon>
        <taxon>Rhodanobacteraceae</taxon>
        <taxon>Rhodanobacter</taxon>
    </lineage>
</organism>
<dbReference type="SUPFAM" id="SSF52540">
    <property type="entry name" value="P-loop containing nucleoside triphosphate hydrolases"/>
    <property type="match status" value="1"/>
</dbReference>
<evidence type="ECO:0000313" key="3">
    <source>
        <dbReference type="Proteomes" id="UP001596018"/>
    </source>
</evidence>
<comment type="caution">
    <text evidence="2">The sequence shown here is derived from an EMBL/GenBank/DDBJ whole genome shotgun (WGS) entry which is preliminary data.</text>
</comment>
<protein>
    <recommendedName>
        <fullName evidence="4">Restriction endonuclease type IV Mrr domain-containing protein</fullName>
    </recommendedName>
</protein>
<dbReference type="EMBL" id="JBHSMM010000001">
    <property type="protein sequence ID" value="MFC5439007.1"/>
    <property type="molecule type" value="Genomic_DNA"/>
</dbReference>
<dbReference type="Proteomes" id="UP001596018">
    <property type="component" value="Unassembled WGS sequence"/>
</dbReference>
<reference evidence="3" key="1">
    <citation type="journal article" date="2019" name="Int. J. Syst. Evol. Microbiol.">
        <title>The Global Catalogue of Microorganisms (GCM) 10K type strain sequencing project: providing services to taxonomists for standard genome sequencing and annotation.</title>
        <authorList>
            <consortium name="The Broad Institute Genomics Platform"/>
            <consortium name="The Broad Institute Genome Sequencing Center for Infectious Disease"/>
            <person name="Wu L."/>
            <person name="Ma J."/>
        </authorList>
    </citation>
    <scope>NUCLEOTIDE SEQUENCE [LARGE SCALE GENOMIC DNA]</scope>
    <source>
        <strain evidence="3">KACC 12822</strain>
    </source>
</reference>
<evidence type="ECO:0008006" key="4">
    <source>
        <dbReference type="Google" id="ProtNLM"/>
    </source>
</evidence>
<accession>A0ABW0JSJ1</accession>
<keyword evidence="3" id="KW-1185">Reference proteome</keyword>
<evidence type="ECO:0000256" key="1">
    <source>
        <dbReference type="SAM" id="MobiDB-lite"/>
    </source>
</evidence>
<dbReference type="RefSeq" id="WP_426698202.1">
    <property type="nucleotide sequence ID" value="NZ_JALBWS010000015.1"/>
</dbReference>
<gene>
    <name evidence="2" type="ORF">ACFPK0_03140</name>
</gene>
<evidence type="ECO:0000313" key="2">
    <source>
        <dbReference type="EMBL" id="MFC5439007.1"/>
    </source>
</evidence>